<dbReference type="Gene3D" id="3.40.50.720">
    <property type="entry name" value="NAD(P)-binding Rossmann-like Domain"/>
    <property type="match status" value="1"/>
</dbReference>
<dbReference type="PATRIC" id="fig|135735.6.peg.1795"/>
<dbReference type="GeneID" id="93703499"/>
<sequence>MRLKDKVALVTGAGSGMGAAIAQGYLKEGARVIFADINIESAQKVAQDSGASEDMWLATYIDVGNQANVKECIEQTIQKFGQLDILVANAGITIRKPFLELTEEDYDRVMQVNAKGVFLCSQEAARVMARQGGGSIIHISSTTSVIAEPNAVQYGASKGAVASMTRHMASDLGTMKIRVNAIAPGTIHTNLTGARLSDREVMERESGLTILNRVGETDDIVGPAIFLASDESSFITGTHIFVDGGYSVK</sequence>
<evidence type="ECO:0000256" key="5">
    <source>
        <dbReference type="ARBA" id="ARBA00048831"/>
    </source>
</evidence>
<comment type="similarity">
    <text evidence="1">Belongs to the short-chain dehydrogenases/reductases (SDR) family.</text>
</comment>
<dbReference type="AlphaFoldDB" id="A0A1X7G0Y6"/>
<dbReference type="GO" id="GO:0047936">
    <property type="term" value="F:glucose 1-dehydrogenase [NAD(P)+] activity"/>
    <property type="evidence" value="ECO:0007669"/>
    <property type="project" value="UniProtKB-EC"/>
</dbReference>
<dbReference type="InterPro" id="IPR002347">
    <property type="entry name" value="SDR_fam"/>
</dbReference>
<keyword evidence="7" id="KW-1185">Reference proteome</keyword>
<protein>
    <recommendedName>
        <fullName evidence="3">glucose 1-dehydrogenase [NAD(P)(+)]</fullName>
        <ecNumber evidence="3">1.1.1.47</ecNumber>
    </recommendedName>
</protein>
<reference evidence="7" key="2">
    <citation type="submission" date="2015-06" db="EMBL/GenBank/DDBJ databases">
        <title>Genome Sequence of Bacillus endophyticus and Analysis of its Companion Mechanism in the Ketogulonigenium vulgare-Bacillus strain Consortium.</title>
        <authorList>
            <person name="Jia N."/>
            <person name="Du J."/>
            <person name="Ding M.-Z."/>
            <person name="Gao F."/>
            <person name="Yuan Y.-J."/>
        </authorList>
    </citation>
    <scope>NUCLEOTIDE SEQUENCE [LARGE SCALE GENOMIC DNA]</scope>
    <source>
        <strain evidence="7">Hbe603</strain>
    </source>
</reference>
<evidence type="ECO:0000256" key="3">
    <source>
        <dbReference type="ARBA" id="ARBA00024389"/>
    </source>
</evidence>
<proteinExistence type="inferred from homology"/>
<reference evidence="6 7" key="1">
    <citation type="journal article" date="2015" name="PLoS ONE">
        <title>Genome Sequence of Bacillus endophyticus and Analysis of Its Companion Mechanism in the Ketogulonigenium vulgare-Bacillus Strain Consortium.</title>
        <authorList>
            <person name="Jia N."/>
            <person name="Du J."/>
            <person name="Ding M.Z."/>
            <person name="Gao F."/>
            <person name="Yuan Y.J."/>
        </authorList>
    </citation>
    <scope>NUCLEOTIDE SEQUENCE [LARGE SCALE GENOMIC DNA]</scope>
    <source>
        <strain evidence="6 7">Hbe603</strain>
    </source>
</reference>
<name>A0A1X7G0Y6_9BACI</name>
<dbReference type="EMBL" id="CP011974">
    <property type="protein sequence ID" value="AKO92168.1"/>
    <property type="molecule type" value="Genomic_DNA"/>
</dbReference>
<dbReference type="PANTHER" id="PTHR24321">
    <property type="entry name" value="DEHYDROGENASES, SHORT CHAIN"/>
    <property type="match status" value="1"/>
</dbReference>
<dbReference type="PROSITE" id="PS00061">
    <property type="entry name" value="ADH_SHORT"/>
    <property type="match status" value="1"/>
</dbReference>
<accession>A0A0H4KV65</accession>
<dbReference type="SUPFAM" id="SSF51735">
    <property type="entry name" value="NAD(P)-binding Rossmann-fold domains"/>
    <property type="match status" value="1"/>
</dbReference>
<dbReference type="RefSeq" id="WP_040058008.1">
    <property type="nucleotide sequence ID" value="NZ_CP011974.1"/>
</dbReference>
<dbReference type="InterPro" id="IPR020904">
    <property type="entry name" value="Sc_DH/Rdtase_CS"/>
</dbReference>
<comment type="catalytic activity">
    <reaction evidence="4">
        <text>D-glucose + NADP(+) = D-glucono-1,5-lactone + NADPH + H(+)</text>
        <dbReference type="Rhea" id="RHEA:14405"/>
        <dbReference type="ChEBI" id="CHEBI:4167"/>
        <dbReference type="ChEBI" id="CHEBI:15378"/>
        <dbReference type="ChEBI" id="CHEBI:16217"/>
        <dbReference type="ChEBI" id="CHEBI:57783"/>
        <dbReference type="ChEBI" id="CHEBI:58349"/>
        <dbReference type="EC" id="1.1.1.47"/>
    </reaction>
</comment>
<dbReference type="NCBIfam" id="NF005559">
    <property type="entry name" value="PRK07231.1"/>
    <property type="match status" value="1"/>
</dbReference>
<organism evidence="6 7">
    <name type="scientific">Priestia filamentosa</name>
    <dbReference type="NCBI Taxonomy" id="1402861"/>
    <lineage>
        <taxon>Bacteria</taxon>
        <taxon>Bacillati</taxon>
        <taxon>Bacillota</taxon>
        <taxon>Bacilli</taxon>
        <taxon>Bacillales</taxon>
        <taxon>Bacillaceae</taxon>
        <taxon>Priestia</taxon>
    </lineage>
</organism>
<accession>A0A1X7G0Y6</accession>
<dbReference type="PRINTS" id="PR00081">
    <property type="entry name" value="GDHRDH"/>
</dbReference>
<comment type="catalytic activity">
    <reaction evidence="5">
        <text>D-glucose + NAD(+) = D-glucono-1,5-lactone + NADH + H(+)</text>
        <dbReference type="Rhea" id="RHEA:14293"/>
        <dbReference type="ChEBI" id="CHEBI:4167"/>
        <dbReference type="ChEBI" id="CHEBI:15378"/>
        <dbReference type="ChEBI" id="CHEBI:16217"/>
        <dbReference type="ChEBI" id="CHEBI:57540"/>
        <dbReference type="ChEBI" id="CHEBI:57945"/>
        <dbReference type="EC" id="1.1.1.47"/>
    </reaction>
</comment>
<dbReference type="PRINTS" id="PR00080">
    <property type="entry name" value="SDRFAMILY"/>
</dbReference>
<evidence type="ECO:0000256" key="1">
    <source>
        <dbReference type="ARBA" id="ARBA00006484"/>
    </source>
</evidence>
<dbReference type="FunFam" id="3.40.50.720:FF:000084">
    <property type="entry name" value="Short-chain dehydrogenase reductase"/>
    <property type="match status" value="1"/>
</dbReference>
<dbReference type="PANTHER" id="PTHR24321:SF8">
    <property type="entry name" value="ESTRADIOL 17-BETA-DEHYDROGENASE 8-RELATED"/>
    <property type="match status" value="1"/>
</dbReference>
<dbReference type="Pfam" id="PF13561">
    <property type="entry name" value="adh_short_C2"/>
    <property type="match status" value="1"/>
</dbReference>
<evidence type="ECO:0000313" key="7">
    <source>
        <dbReference type="Proteomes" id="UP000036202"/>
    </source>
</evidence>
<dbReference type="Proteomes" id="UP000036202">
    <property type="component" value="Chromosome"/>
</dbReference>
<evidence type="ECO:0000256" key="4">
    <source>
        <dbReference type="ARBA" id="ARBA00047555"/>
    </source>
</evidence>
<dbReference type="KEGG" id="beo:BEH_08705"/>
<dbReference type="GO" id="GO:0008206">
    <property type="term" value="P:bile acid metabolic process"/>
    <property type="evidence" value="ECO:0007669"/>
    <property type="project" value="UniProtKB-ARBA"/>
</dbReference>
<dbReference type="EC" id="1.1.1.47" evidence="3"/>
<dbReference type="InterPro" id="IPR036291">
    <property type="entry name" value="NAD(P)-bd_dom_sf"/>
</dbReference>
<evidence type="ECO:0000313" key="6">
    <source>
        <dbReference type="EMBL" id="AKO92168.1"/>
    </source>
</evidence>
<dbReference type="OrthoDB" id="9803333at2"/>
<evidence type="ECO:0000256" key="2">
    <source>
        <dbReference type="ARBA" id="ARBA00023002"/>
    </source>
</evidence>
<keyword evidence="2" id="KW-0560">Oxidoreductase</keyword>
<gene>
    <name evidence="6" type="ORF">BEH_08705</name>
</gene>